<dbReference type="RefSeq" id="WP_052559633.1">
    <property type="nucleotide sequence ID" value="NZ_LR593886.1"/>
</dbReference>
<evidence type="ECO:0000256" key="4">
    <source>
        <dbReference type="ARBA" id="ARBA00022989"/>
    </source>
</evidence>
<organism evidence="7 8">
    <name type="scientific">Gemmata massiliana</name>
    <dbReference type="NCBI Taxonomy" id="1210884"/>
    <lineage>
        <taxon>Bacteria</taxon>
        <taxon>Pseudomonadati</taxon>
        <taxon>Planctomycetota</taxon>
        <taxon>Planctomycetia</taxon>
        <taxon>Gemmatales</taxon>
        <taxon>Gemmataceae</taxon>
        <taxon>Gemmata</taxon>
    </lineage>
</organism>
<dbReference type="EMBL" id="LR593886">
    <property type="protein sequence ID" value="VTR92340.1"/>
    <property type="molecule type" value="Genomic_DNA"/>
</dbReference>
<feature type="chain" id="PRO_5027027561" evidence="6">
    <location>
        <begin position="24"/>
        <end position="73"/>
    </location>
</feature>
<evidence type="ECO:0000256" key="2">
    <source>
        <dbReference type="ARBA" id="ARBA00009530"/>
    </source>
</evidence>
<dbReference type="Pfam" id="PF01679">
    <property type="entry name" value="Pmp3"/>
    <property type="match status" value="1"/>
</dbReference>
<dbReference type="GO" id="GO:0016020">
    <property type="term" value="C:membrane"/>
    <property type="evidence" value="ECO:0007669"/>
    <property type="project" value="UniProtKB-SubCell"/>
</dbReference>
<feature type="signal peptide" evidence="6">
    <location>
        <begin position="1"/>
        <end position="23"/>
    </location>
</feature>
<keyword evidence="6" id="KW-0732">Signal</keyword>
<keyword evidence="5" id="KW-0472">Membrane</keyword>
<dbReference type="InterPro" id="IPR000612">
    <property type="entry name" value="PMP3"/>
</dbReference>
<comment type="subcellular location">
    <subcellularLocation>
        <location evidence="1">Membrane</location>
    </subcellularLocation>
</comment>
<evidence type="ECO:0000313" key="7">
    <source>
        <dbReference type="EMBL" id="VTR92340.1"/>
    </source>
</evidence>
<accession>A0A6P2CYQ8</accession>
<evidence type="ECO:0000313" key="8">
    <source>
        <dbReference type="Proteomes" id="UP000464178"/>
    </source>
</evidence>
<name>A0A6P2CYQ8_9BACT</name>
<dbReference type="KEGG" id="gms:SOIL9_53740"/>
<keyword evidence="3" id="KW-0812">Transmembrane</keyword>
<dbReference type="Proteomes" id="UP000464178">
    <property type="component" value="Chromosome"/>
</dbReference>
<evidence type="ECO:0000256" key="5">
    <source>
        <dbReference type="ARBA" id="ARBA00023136"/>
    </source>
</evidence>
<evidence type="ECO:0000256" key="1">
    <source>
        <dbReference type="ARBA" id="ARBA00004370"/>
    </source>
</evidence>
<comment type="similarity">
    <text evidence="2">Belongs to the UPF0057 (PMP3) family.</text>
</comment>
<keyword evidence="8" id="KW-1185">Reference proteome</keyword>
<dbReference type="AlphaFoldDB" id="A0A6P2CYQ8"/>
<sequence length="73" mass="8043">MLVVLVVLCPPLAVLLTAPSQTAKNFGLTLLLYVPGVLHARSTVDQYRANRQYASLVRALDRRVEPVRSLRAA</sequence>
<proteinExistence type="inferred from homology"/>
<keyword evidence="4" id="KW-1133">Transmembrane helix</keyword>
<evidence type="ECO:0000256" key="3">
    <source>
        <dbReference type="ARBA" id="ARBA00022692"/>
    </source>
</evidence>
<gene>
    <name evidence="7" type="ORF">SOIL9_53740</name>
</gene>
<protein>
    <submittedName>
        <fullName evidence="7">Hemolysin bl lytic component l2:: Pmp3</fullName>
    </submittedName>
</protein>
<evidence type="ECO:0000256" key="6">
    <source>
        <dbReference type="SAM" id="SignalP"/>
    </source>
</evidence>
<reference evidence="7 8" key="1">
    <citation type="submission" date="2019-05" db="EMBL/GenBank/DDBJ databases">
        <authorList>
            <consortium name="Science for Life Laboratories"/>
        </authorList>
    </citation>
    <scope>NUCLEOTIDE SEQUENCE [LARGE SCALE GENOMIC DNA]</scope>
    <source>
        <strain evidence="7">Soil9</strain>
    </source>
</reference>